<protein>
    <recommendedName>
        <fullName evidence="1">Transposase-associated domain-containing protein</fullName>
    </recommendedName>
</protein>
<evidence type="ECO:0000259" key="1">
    <source>
        <dbReference type="Pfam" id="PF13963"/>
    </source>
</evidence>
<proteinExistence type="predicted"/>
<dbReference type="Proteomes" id="UP000007752">
    <property type="component" value="Chromosome 2"/>
</dbReference>
<evidence type="ECO:0000313" key="2">
    <source>
        <dbReference type="EMBL" id="EAZ23379.1"/>
    </source>
</evidence>
<feature type="domain" description="Transposase-associated" evidence="1">
    <location>
        <begin position="3"/>
        <end position="75"/>
    </location>
</feature>
<dbReference type="AlphaFoldDB" id="A3A7U0"/>
<dbReference type="EMBL" id="CM000139">
    <property type="protein sequence ID" value="EAZ23379.1"/>
    <property type="molecule type" value="Genomic_DNA"/>
</dbReference>
<accession>A3A7U0</accession>
<name>A3A7U0_ORYSJ</name>
<reference evidence="2" key="1">
    <citation type="journal article" date="2005" name="PLoS Biol.">
        <title>The genomes of Oryza sativa: a history of duplications.</title>
        <authorList>
            <person name="Yu J."/>
            <person name="Wang J."/>
            <person name="Lin W."/>
            <person name="Li S."/>
            <person name="Li H."/>
            <person name="Zhou J."/>
            <person name="Ni P."/>
            <person name="Dong W."/>
            <person name="Hu S."/>
            <person name="Zeng C."/>
            <person name="Zhang J."/>
            <person name="Zhang Y."/>
            <person name="Li R."/>
            <person name="Xu Z."/>
            <person name="Li S."/>
            <person name="Li X."/>
            <person name="Zheng H."/>
            <person name="Cong L."/>
            <person name="Lin L."/>
            <person name="Yin J."/>
            <person name="Geng J."/>
            <person name="Li G."/>
            <person name="Shi J."/>
            <person name="Liu J."/>
            <person name="Lv H."/>
            <person name="Li J."/>
            <person name="Wang J."/>
            <person name="Deng Y."/>
            <person name="Ran L."/>
            <person name="Shi X."/>
            <person name="Wang X."/>
            <person name="Wu Q."/>
            <person name="Li C."/>
            <person name="Ren X."/>
            <person name="Wang J."/>
            <person name="Wang X."/>
            <person name="Li D."/>
            <person name="Liu D."/>
            <person name="Zhang X."/>
            <person name="Ji Z."/>
            <person name="Zhao W."/>
            <person name="Sun Y."/>
            <person name="Zhang Z."/>
            <person name="Bao J."/>
            <person name="Han Y."/>
            <person name="Dong L."/>
            <person name="Ji J."/>
            <person name="Chen P."/>
            <person name="Wu S."/>
            <person name="Liu J."/>
            <person name="Xiao Y."/>
            <person name="Bu D."/>
            <person name="Tan J."/>
            <person name="Yang L."/>
            <person name="Ye C."/>
            <person name="Zhang J."/>
            <person name="Xu J."/>
            <person name="Zhou Y."/>
            <person name="Yu Y."/>
            <person name="Zhang B."/>
            <person name="Zhuang S."/>
            <person name="Wei H."/>
            <person name="Liu B."/>
            <person name="Lei M."/>
            <person name="Yu H."/>
            <person name="Li Y."/>
            <person name="Xu H."/>
            <person name="Wei S."/>
            <person name="He X."/>
            <person name="Fang L."/>
            <person name="Zhang Z."/>
            <person name="Zhang Y."/>
            <person name="Huang X."/>
            <person name="Su Z."/>
            <person name="Tong W."/>
            <person name="Li J."/>
            <person name="Tong Z."/>
            <person name="Li S."/>
            <person name="Ye J."/>
            <person name="Wang L."/>
            <person name="Fang L."/>
            <person name="Lei T."/>
            <person name="Chen C."/>
            <person name="Chen H."/>
            <person name="Xu Z."/>
            <person name="Li H."/>
            <person name="Huang H."/>
            <person name="Zhang F."/>
            <person name="Xu H."/>
            <person name="Li N."/>
            <person name="Zhao C."/>
            <person name="Li S."/>
            <person name="Dong L."/>
            <person name="Huang Y."/>
            <person name="Li L."/>
            <person name="Xi Y."/>
            <person name="Qi Q."/>
            <person name="Li W."/>
            <person name="Zhang B."/>
            <person name="Hu W."/>
            <person name="Zhang Y."/>
            <person name="Tian X."/>
            <person name="Jiao Y."/>
            <person name="Liang X."/>
            <person name="Jin J."/>
            <person name="Gao L."/>
            <person name="Zheng W."/>
            <person name="Hao B."/>
            <person name="Liu S."/>
            <person name="Wang W."/>
            <person name="Yuan L."/>
            <person name="Cao M."/>
            <person name="McDermott J."/>
            <person name="Samudrala R."/>
            <person name="Wang J."/>
            <person name="Wong G.K."/>
            <person name="Yang H."/>
        </authorList>
    </citation>
    <scope>NUCLEOTIDE SEQUENCE [LARGE SCALE GENOMIC DNA]</scope>
</reference>
<dbReference type="PANTHER" id="PTHR48258:SF15">
    <property type="entry name" value="OS02G0543900 PROTEIN"/>
    <property type="match status" value="1"/>
</dbReference>
<gene>
    <name evidence="2" type="ORF">OsJ_07075</name>
</gene>
<organism evidence="2">
    <name type="scientific">Oryza sativa subsp. japonica</name>
    <name type="common">Rice</name>
    <dbReference type="NCBI Taxonomy" id="39947"/>
    <lineage>
        <taxon>Eukaryota</taxon>
        <taxon>Viridiplantae</taxon>
        <taxon>Streptophyta</taxon>
        <taxon>Embryophyta</taxon>
        <taxon>Tracheophyta</taxon>
        <taxon>Spermatophyta</taxon>
        <taxon>Magnoliopsida</taxon>
        <taxon>Liliopsida</taxon>
        <taxon>Poales</taxon>
        <taxon>Poaceae</taxon>
        <taxon>BOP clade</taxon>
        <taxon>Oryzoideae</taxon>
        <taxon>Oryzeae</taxon>
        <taxon>Oryzinae</taxon>
        <taxon>Oryza</taxon>
        <taxon>Oryza sativa</taxon>
    </lineage>
</organism>
<dbReference type="InterPro" id="IPR029480">
    <property type="entry name" value="Transpos_assoc"/>
</dbReference>
<reference evidence="2" key="2">
    <citation type="submission" date="2008-12" db="EMBL/GenBank/DDBJ databases">
        <title>Improved gene annotation of the rice (Oryza sativa) genomes.</title>
        <authorList>
            <person name="Wang J."/>
            <person name="Li R."/>
            <person name="Fan W."/>
            <person name="Huang Q."/>
            <person name="Zhang J."/>
            <person name="Zhou Y."/>
            <person name="Hu Y."/>
            <person name="Zi S."/>
            <person name="Li J."/>
            <person name="Ni P."/>
            <person name="Zheng H."/>
            <person name="Zhang Y."/>
            <person name="Zhao M."/>
            <person name="Hao Q."/>
            <person name="McDermott J."/>
            <person name="Samudrala R."/>
            <person name="Kristiansen K."/>
            <person name="Wong G.K.-S."/>
        </authorList>
    </citation>
    <scope>NUCLEOTIDE SEQUENCE</scope>
</reference>
<dbReference type="Pfam" id="PF13963">
    <property type="entry name" value="Transpos_assoc"/>
    <property type="match status" value="1"/>
</dbReference>
<sequence length="314" mass="35967">MDKSWMNINRTLPQYQDGVNQFIQFAFKDYDVDKLLRCPCRKCRNNHFANRNEICEHLMIHGVNKDYTTWVHHGETIPESDEDANCEMEDQAGFRMDEMTNDFWNAANANSDSSVNITTLDAQEDMGTNIIINEETTKFQKLIDDAEQELYPGCDSFSILSFIVQMLNIKCLYDLSGNAMNALFGTLCSAFPSNNKVPKSYDDAKKIMSNLGIHKDQLSIQNSKGVEKCHDKEFFVWFKNHIFEKHSKGSPDTSEELFALARGPDARVTHYTSYMINGWRFNTRDRDKLVQSQNSGVFVKGDEASGSKDYFGVN</sequence>
<dbReference type="PANTHER" id="PTHR48258">
    <property type="entry name" value="DUF4218 DOMAIN-CONTAINING PROTEIN-RELATED"/>
    <property type="match status" value="1"/>
</dbReference>